<dbReference type="SMART" id="SM00869">
    <property type="entry name" value="Autotransporter"/>
    <property type="match status" value="1"/>
</dbReference>
<feature type="domain" description="Autotransporter" evidence="2">
    <location>
        <begin position="2095"/>
        <end position="2376"/>
    </location>
</feature>
<name>A0A7W7NTG0_9SPHN</name>
<evidence type="ECO:0000313" key="4">
    <source>
        <dbReference type="Proteomes" id="UP000575241"/>
    </source>
</evidence>
<dbReference type="PRINTS" id="PR00313">
    <property type="entry name" value="CABNDNGRPT"/>
</dbReference>
<keyword evidence="1" id="KW-0732">Signal</keyword>
<accession>A0A7W7NTG0</accession>
<gene>
    <name evidence="3" type="ORF">HNP52_003970</name>
</gene>
<sequence length="2376" mass="238565">MQYKSSRPLPRLLKRSVLLGGAATLSLAFAHTARAQDVVHAQEGTNHGDIVVTGESGRLIVDISRVDANGNLNLGQNGANGPIATSVTASGGRNSLWLAASSTGTFNLIDPEVAQFEGPTAIGSAPPMGGIVYEALGAGTILTLRPPVVQGQGIERTKAVRVAGNGRINIETDVNVVDDPAITVDEGGTAAIGNPDAGRLNLVLSHRVQGGTTGTVVDVYHADRLELLDGAEVVTIRGTGIVGGPGTEIVINDGAEVRDVDTGNNPAAITLVRADGGVVRNAGSIREVGDPDASETAGTLASGVDLEDARLENAATGQITTHGNALRLLDGRSEVINHGLIQSDLSAAIVADYDAGAQASLVRNGATGVIQAIEVVNGRPTGEFGTAYADIGGVEDRIVNAGQINGDILFAGGTDAYLGSVVNGAVTGRVNGLVDGGAGNQDAFGRSYSADGSFALADADIADLAGVRIGFERHGVEALGLDTDVLLTSGATLARGVTLFGDGTIVNEADIRVGVAPGGQSNSINHMFTTQGGAALRFINRGRGEATNGFAFQSIDGNLLSFENAAGAELVARTASGGGIVTEINTRASSQPFRFSNGGTITHSGSGLGVLLRIEGDYPEGTVDPALLVFANSGTISGREGVYVDTPDGAIDLTNSGTVRATGRGFAADGNSIRLDNSGIIESIGGSDTAVRLGSHVSSNFINAGTVRANVGGSVGASSINASAALDFSGSASATNLQGGTIEATGQNSVAIFADGESFDFRNQGVVQGGAGIASGPVNISGVFATGDGAAGAIQTSDSVDTIVNEGTGLIVGDIDLNSYDDRFEARGSSRLTGNLRLGEGADTVLLAGGTITGAVAGGADDDTIAVDLSVAEQTISADQFSGFENIVRAADGSGIVNVVGAFDAASLDIRGVTLRVRQGTTVRTAGDRTFDGSSEAERLIVDGVINDSVRLGAGDDRVEMGNAGGIGGDLDLGAGNDTLMLGTGSTVGATLDGGEDANGQDNDIIGFELTQDMASAPAIIADAINFETIQVSGDHKLTLGLGQSYRAISLINGADLDLTIADGVTLGGIRGDGTSQNVTITGDLTGGVSLGGGSDTLTMHGFEGRLSSVLDGGEDANGLDNDTLNLNIVGTTTFGNGASGFETINVDGTARLVIDGDFAAGQTLNFGAGDNHLEIAPGATFGGTVNGGAGSDVITIGTNAPDSRTLVSAQINDFEMLDVGGDGTLALTGGAYRFTGGVNVVEGGNLELGANTHLTSNVTFSDAHDDRLTLSSGSRITGTVNAGEGAGDRDVLAFQQAAGQVSRLGDFGLSGLSGFEQMAVLGSGEFHVDRDLAAFDTVVLEGGNLVVDAGRTLTGDVLGRDIADPGAAAGDDSVTVAGLIIGDVRLGGGNDTVDNRGRIDGNVDLGAGDDRYIARDGGVVTGTIDGGTGDNTFIFRLGGANGSIPGNVANFNSIGVYGAGTLEIALAPAQRYENFELLEGANLTITEDRGGSIGTIIGDDSAQTVTIGATLTSGVNLNGGNDTLNLTLNGLLSGALDGGENADGSADSDTLNLTLAGASTINGMQGFETVNVTGTAALTMAGTIGVDQSINFLGTGNNHLILAASSTLNGVVDGGAGTDLLEIETGGASQRTVVQAQIRNFEDLVANGSGTLVLLGGNYGFNSVTGNGNLTLGAGVILTADAGVTFGGGNNRLTISSGAGIRGAVHAGDGIDTLALGQAEGFTRALSTLDVTGFDILETTGAGTLRIDRNARFVSVSLNGGTTIVTAGTTLAGNVTGGANADILEVFGSVTGNVDLAGGDDRLVISSLAGISGSVRGGAGTDAVIFDSDATYAAPITVAGGLFDGFENLGVRRGVVSLTGTSAWTEINVTGGRLIGQAGSILTADRVNVAAGATFGSAGIVNADIDVAGTLSPGASPGTMTVNGDVTMRAGSNLLIELTPNAGRDLLDVNGTLTIANGAAMDITGALGNLPGSVLDIVVADAITGRFTTINKSASVFGFVVQNGNRIQIRSEFNNDDDYPANVRASVAYSNQVLRDGYGVQAYTAALNVLTDASGAINQRAFAQLTPEAYGSAMQIGVENGLQLADASRALRLTAPAANGLYGFAQALIGDSDIAGNAATGASPADLRARGFMGGAGYGMGEGKLRIGAFVGRSDIDQTLAALGARTDAQGFFGGIFADAAIGRLGVHAMVSYSDLGAKTRRSLLVSSTAPGSEYRLRSWVADLGVDYTVSLGGLDVTPKLGLTHVGTRRSDLVEQGGGAFALAVEGGRNTAWFADAGVALSGKAEVGGIGIRPYAELGVRRMLSDSAILVAGSYDGAPSAPILVNGAERDRMAGRYGLGLGIDASDNVRFRIGYTGEFNDTRRSSLTAGATIRF</sequence>
<proteinExistence type="predicted"/>
<dbReference type="RefSeq" id="WP_184169611.1">
    <property type="nucleotide sequence ID" value="NZ_JACHLN010000004.1"/>
</dbReference>
<dbReference type="SUPFAM" id="SSF103515">
    <property type="entry name" value="Autotransporter"/>
    <property type="match status" value="1"/>
</dbReference>
<comment type="caution">
    <text evidence="3">The sequence shown here is derived from an EMBL/GenBank/DDBJ whole genome shotgun (WGS) entry which is preliminary data.</text>
</comment>
<evidence type="ECO:0000259" key="2">
    <source>
        <dbReference type="PROSITE" id="PS51208"/>
    </source>
</evidence>
<reference evidence="3 4" key="1">
    <citation type="submission" date="2020-08" db="EMBL/GenBank/DDBJ databases">
        <title>Functional genomics of gut bacteria from endangered species of beetles.</title>
        <authorList>
            <person name="Carlos-Shanley C."/>
        </authorList>
    </citation>
    <scope>NUCLEOTIDE SEQUENCE [LARGE SCALE GENOMIC DNA]</scope>
    <source>
        <strain evidence="3 4">S00224</strain>
    </source>
</reference>
<evidence type="ECO:0000313" key="3">
    <source>
        <dbReference type="EMBL" id="MBB4840873.1"/>
    </source>
</evidence>
<dbReference type="InterPro" id="IPR005546">
    <property type="entry name" value="Autotransporte_beta"/>
</dbReference>
<evidence type="ECO:0000256" key="1">
    <source>
        <dbReference type="SAM" id="SignalP"/>
    </source>
</evidence>
<dbReference type="Proteomes" id="UP000575241">
    <property type="component" value="Unassembled WGS sequence"/>
</dbReference>
<dbReference type="Gene3D" id="2.40.128.130">
    <property type="entry name" value="Autotransporter beta-domain"/>
    <property type="match status" value="1"/>
</dbReference>
<feature type="signal peptide" evidence="1">
    <location>
        <begin position="1"/>
        <end position="35"/>
    </location>
</feature>
<dbReference type="Gene3D" id="2.160.20.160">
    <property type="match status" value="3"/>
</dbReference>
<organism evidence="3 4">
    <name type="scientific">Sphingomonas kyeonggiensis</name>
    <dbReference type="NCBI Taxonomy" id="1268553"/>
    <lineage>
        <taxon>Bacteria</taxon>
        <taxon>Pseudomonadati</taxon>
        <taxon>Pseudomonadota</taxon>
        <taxon>Alphaproteobacteria</taxon>
        <taxon>Sphingomonadales</taxon>
        <taxon>Sphingomonadaceae</taxon>
        <taxon>Sphingomonas</taxon>
    </lineage>
</organism>
<dbReference type="EMBL" id="JACHLN010000004">
    <property type="protein sequence ID" value="MBB4840873.1"/>
    <property type="molecule type" value="Genomic_DNA"/>
</dbReference>
<keyword evidence="4" id="KW-1185">Reference proteome</keyword>
<protein>
    <recommendedName>
        <fullName evidence="2">Autotransporter domain-containing protein</fullName>
    </recommendedName>
</protein>
<dbReference type="InterPro" id="IPR036709">
    <property type="entry name" value="Autotransporte_beta_dom_sf"/>
</dbReference>
<dbReference type="PROSITE" id="PS51208">
    <property type="entry name" value="AUTOTRANSPORTER"/>
    <property type="match status" value="1"/>
</dbReference>
<feature type="chain" id="PRO_5031407463" description="Autotransporter domain-containing protein" evidence="1">
    <location>
        <begin position="36"/>
        <end position="2376"/>
    </location>
</feature>